<dbReference type="Pfam" id="PF03480">
    <property type="entry name" value="DctP"/>
    <property type="match status" value="1"/>
</dbReference>
<evidence type="ECO:0000313" key="6">
    <source>
        <dbReference type="EMBL" id="TFZ07464.1"/>
    </source>
</evidence>
<feature type="chain" id="PRO_5021388221" evidence="5">
    <location>
        <begin position="18"/>
        <end position="325"/>
    </location>
</feature>
<proteinExistence type="inferred from homology"/>
<evidence type="ECO:0000256" key="3">
    <source>
        <dbReference type="ARBA" id="ARBA00022448"/>
    </source>
</evidence>
<evidence type="ECO:0000256" key="5">
    <source>
        <dbReference type="SAM" id="SignalP"/>
    </source>
</evidence>
<keyword evidence="7" id="KW-1185">Reference proteome</keyword>
<comment type="subcellular location">
    <subcellularLocation>
        <location evidence="1">Cell envelope</location>
    </subcellularLocation>
</comment>
<evidence type="ECO:0000256" key="2">
    <source>
        <dbReference type="ARBA" id="ARBA00009023"/>
    </source>
</evidence>
<organism evidence="6 7">
    <name type="scientific">Ramlibacter henchirensis</name>
    <dbReference type="NCBI Taxonomy" id="204072"/>
    <lineage>
        <taxon>Bacteria</taxon>
        <taxon>Pseudomonadati</taxon>
        <taxon>Pseudomonadota</taxon>
        <taxon>Betaproteobacteria</taxon>
        <taxon>Burkholderiales</taxon>
        <taxon>Comamonadaceae</taxon>
        <taxon>Ramlibacter</taxon>
    </lineage>
</organism>
<evidence type="ECO:0000313" key="7">
    <source>
        <dbReference type="Proteomes" id="UP000298180"/>
    </source>
</evidence>
<dbReference type="InterPro" id="IPR038404">
    <property type="entry name" value="TRAP_DctP_sf"/>
</dbReference>
<sequence>MLAAAGLALGALVPAHAQKTFEFRYGHMNPPNSAAGMQAQWLAEEIAKRTSNSVKVTVYPSSQLGKLQELAEAVSTGTIALSHNTAAGIGSLHEPFAALDTPYLYRDVDHLMKVMDVNSPVMKKLNEGLVKDAGVRVLYAYYFGTRHLTTNKPVKQPSDLAGMKIRAIPFPIYMATVEAMGAVPVPVDWSEVPTALATGKVNGQENPVNVVLSSKLYETQSHLMQTGHIMNAQVIVINEKAWQGLSAAQREQLTAAANEVRRRATEMVARQEATETEELKKNKMTVIGPSDGLNLTAFRTNVRKAVDQKFGAKYGELYKAIEAVK</sequence>
<accession>A0A4Z0C911</accession>
<dbReference type="PANTHER" id="PTHR33376">
    <property type="match status" value="1"/>
</dbReference>
<comment type="similarity">
    <text evidence="2">Belongs to the bacterial solute-binding protein 7 family.</text>
</comment>
<dbReference type="GO" id="GO:0055085">
    <property type="term" value="P:transmembrane transport"/>
    <property type="evidence" value="ECO:0007669"/>
    <property type="project" value="InterPro"/>
</dbReference>
<dbReference type="NCBIfam" id="NF037995">
    <property type="entry name" value="TRAP_S1"/>
    <property type="match status" value="1"/>
</dbReference>
<dbReference type="CDD" id="cd13603">
    <property type="entry name" value="PBP2_TRAP_Siap_TeaA_like"/>
    <property type="match status" value="1"/>
</dbReference>
<dbReference type="InterPro" id="IPR018389">
    <property type="entry name" value="DctP_fam"/>
</dbReference>
<evidence type="ECO:0000256" key="4">
    <source>
        <dbReference type="ARBA" id="ARBA00022729"/>
    </source>
</evidence>
<dbReference type="NCBIfam" id="TIGR00787">
    <property type="entry name" value="dctP"/>
    <property type="match status" value="1"/>
</dbReference>
<dbReference type="OrthoDB" id="9794826at2"/>
<comment type="caution">
    <text evidence="6">The sequence shown here is derived from an EMBL/GenBank/DDBJ whole genome shotgun (WGS) entry which is preliminary data.</text>
</comment>
<dbReference type="PANTHER" id="PTHR33376:SF4">
    <property type="entry name" value="SIALIC ACID-BINDING PERIPLASMIC PROTEIN SIAP"/>
    <property type="match status" value="1"/>
</dbReference>
<dbReference type="PIRSF" id="PIRSF006470">
    <property type="entry name" value="DctB"/>
    <property type="match status" value="1"/>
</dbReference>
<name>A0A4Z0C911_9BURK</name>
<keyword evidence="4 5" id="KW-0732">Signal</keyword>
<dbReference type="EMBL" id="SMLM01000001">
    <property type="protein sequence ID" value="TFZ07464.1"/>
    <property type="molecule type" value="Genomic_DNA"/>
</dbReference>
<reference evidence="6 7" key="1">
    <citation type="submission" date="2019-03" db="EMBL/GenBank/DDBJ databases">
        <title>Ramlibacter henchirensis DSM 14656, whole genome shotgun sequence.</title>
        <authorList>
            <person name="Zhang X."/>
            <person name="Feng G."/>
            <person name="Zhu H."/>
        </authorList>
    </citation>
    <scope>NUCLEOTIDE SEQUENCE [LARGE SCALE GENOMIC DNA]</scope>
    <source>
        <strain evidence="6 7">DSM 14656</strain>
    </source>
</reference>
<evidence type="ECO:0000256" key="1">
    <source>
        <dbReference type="ARBA" id="ARBA00004196"/>
    </source>
</evidence>
<keyword evidence="3" id="KW-0813">Transport</keyword>
<dbReference type="Proteomes" id="UP000298180">
    <property type="component" value="Unassembled WGS sequence"/>
</dbReference>
<gene>
    <name evidence="6" type="ORF">EZ313_03125</name>
</gene>
<dbReference type="Gene3D" id="3.40.190.170">
    <property type="entry name" value="Bacterial extracellular solute-binding protein, family 7"/>
    <property type="match status" value="1"/>
</dbReference>
<feature type="signal peptide" evidence="5">
    <location>
        <begin position="1"/>
        <end position="17"/>
    </location>
</feature>
<dbReference type="InterPro" id="IPR004682">
    <property type="entry name" value="TRAP_DctP"/>
</dbReference>
<dbReference type="GO" id="GO:0030288">
    <property type="term" value="C:outer membrane-bounded periplasmic space"/>
    <property type="evidence" value="ECO:0007669"/>
    <property type="project" value="InterPro"/>
</dbReference>
<dbReference type="AlphaFoldDB" id="A0A4Z0C911"/>
<protein>
    <submittedName>
        <fullName evidence="6">TRAP transporter substrate-binding protein</fullName>
    </submittedName>
</protein>